<evidence type="ECO:0000313" key="3">
    <source>
        <dbReference type="Proteomes" id="UP000680206"/>
    </source>
</evidence>
<accession>A0ABS3RXI5</accession>
<feature type="compositionally biased region" description="Low complexity" evidence="1">
    <location>
        <begin position="197"/>
        <end position="207"/>
    </location>
</feature>
<dbReference type="Proteomes" id="UP000680206">
    <property type="component" value="Unassembled WGS sequence"/>
</dbReference>
<proteinExistence type="predicted"/>
<feature type="compositionally biased region" description="Low complexity" evidence="1">
    <location>
        <begin position="214"/>
        <end position="250"/>
    </location>
</feature>
<feature type="region of interest" description="Disordered" evidence="1">
    <location>
        <begin position="1"/>
        <end position="54"/>
    </location>
</feature>
<organism evidence="2 3">
    <name type="scientific">Actinomadura violacea</name>
    <dbReference type="NCBI Taxonomy" id="2819934"/>
    <lineage>
        <taxon>Bacteria</taxon>
        <taxon>Bacillati</taxon>
        <taxon>Actinomycetota</taxon>
        <taxon>Actinomycetes</taxon>
        <taxon>Streptosporangiales</taxon>
        <taxon>Thermomonosporaceae</taxon>
        <taxon>Actinomadura</taxon>
    </lineage>
</organism>
<sequence>MPRRKRSLTSLDTFRPIDGDDSSVPSPAPAAERDQPGQPWPPGGTGRRQPPPPELLDFLVDLGVDVAALLPGAADGTATNTDLVTAMLQHADRLTRTAELLRALGVAWGREFVTPDPVSWPALATAAARSASTLKDIAPTPEETAAVEELTHRPSRAHRAELDIRLPAAGKTEHAPLTLGILGDYAARPLIFDADSSSASAGFPADPVAGSGTGAPAEQPAGEPGAGPRAAVADSAPSPSPAASPTDGPA</sequence>
<reference evidence="2 3" key="1">
    <citation type="submission" date="2021-03" db="EMBL/GenBank/DDBJ databases">
        <title>Actinomadura violae sp. nov., isolated from lichen in Thailand.</title>
        <authorList>
            <person name="Kanchanasin P."/>
            <person name="Saeng-In P."/>
            <person name="Phongsopitanun W."/>
            <person name="Yuki M."/>
            <person name="Kudo T."/>
            <person name="Ohkuma M."/>
            <person name="Tanasupawat S."/>
        </authorList>
    </citation>
    <scope>NUCLEOTIDE SEQUENCE [LARGE SCALE GENOMIC DNA]</scope>
    <source>
        <strain evidence="2 3">LCR2-06</strain>
    </source>
</reference>
<evidence type="ECO:0000313" key="2">
    <source>
        <dbReference type="EMBL" id="MBO2461460.1"/>
    </source>
</evidence>
<name>A0ABS3RXI5_9ACTN</name>
<protein>
    <submittedName>
        <fullName evidence="2">Uncharacterized protein</fullName>
    </submittedName>
</protein>
<evidence type="ECO:0000256" key="1">
    <source>
        <dbReference type="SAM" id="MobiDB-lite"/>
    </source>
</evidence>
<gene>
    <name evidence="2" type="ORF">J4709_28150</name>
</gene>
<dbReference type="RefSeq" id="WP_208244822.1">
    <property type="nucleotide sequence ID" value="NZ_JAGEPF010000018.1"/>
</dbReference>
<comment type="caution">
    <text evidence="2">The sequence shown here is derived from an EMBL/GenBank/DDBJ whole genome shotgun (WGS) entry which is preliminary data.</text>
</comment>
<dbReference type="EMBL" id="JAGEPF010000018">
    <property type="protein sequence ID" value="MBO2461460.1"/>
    <property type="molecule type" value="Genomic_DNA"/>
</dbReference>
<feature type="region of interest" description="Disordered" evidence="1">
    <location>
        <begin position="197"/>
        <end position="250"/>
    </location>
</feature>
<keyword evidence="3" id="KW-1185">Reference proteome</keyword>